<dbReference type="NCBIfam" id="NF045536">
    <property type="entry name" value="phasin_PhaP6"/>
    <property type="match status" value="1"/>
</dbReference>
<gene>
    <name evidence="1" type="ORF">SAMN02927928_1027</name>
</gene>
<evidence type="ECO:0000313" key="1">
    <source>
        <dbReference type="EMBL" id="SCW41147.1"/>
    </source>
</evidence>
<accession>A0A1G4Q9I7</accession>
<sequence length="160" mass="17244">MTRKSSYLNPFALWTDLAMQTTGMMLASAEVISHRTTRMANASLPPSARDAAEFTLMGQEKVEAATESMQAAAMSMMAFSPFAAMKMFNEMAAIQTSLFHLATSSSLPAAISRHQTLGRSMRKAANSALSLSDQTANAALDTLRPIHSRATANAKRLGKR</sequence>
<dbReference type="AlphaFoldDB" id="A0A1G4Q9I7"/>
<keyword evidence="2" id="KW-1185">Reference proteome</keyword>
<dbReference type="RefSeq" id="WP_090644432.1">
    <property type="nucleotide sequence ID" value="NZ_CBCRYE010000001.1"/>
</dbReference>
<proteinExistence type="predicted"/>
<dbReference type="OrthoDB" id="7173478at2"/>
<protein>
    <recommendedName>
        <fullName evidence="3">Phasin protein</fullName>
    </recommendedName>
</protein>
<dbReference type="STRING" id="260084.SAMN02927928_1027"/>
<organism evidence="1 2">
    <name type="scientific">Asticcacaulis taihuensis</name>
    <dbReference type="NCBI Taxonomy" id="260084"/>
    <lineage>
        <taxon>Bacteria</taxon>
        <taxon>Pseudomonadati</taxon>
        <taxon>Pseudomonadota</taxon>
        <taxon>Alphaproteobacteria</taxon>
        <taxon>Caulobacterales</taxon>
        <taxon>Caulobacteraceae</taxon>
        <taxon>Asticcacaulis</taxon>
    </lineage>
</organism>
<dbReference type="InterPro" id="IPR053785">
    <property type="entry name" value="PhaP6-like"/>
</dbReference>
<evidence type="ECO:0000313" key="2">
    <source>
        <dbReference type="Proteomes" id="UP000199150"/>
    </source>
</evidence>
<reference evidence="2" key="1">
    <citation type="submission" date="2016-10" db="EMBL/GenBank/DDBJ databases">
        <authorList>
            <person name="Varghese N."/>
            <person name="Submissions S."/>
        </authorList>
    </citation>
    <scope>NUCLEOTIDE SEQUENCE [LARGE SCALE GENOMIC DNA]</scope>
    <source>
        <strain evidence="2">CGMCC 1.3431</strain>
    </source>
</reference>
<name>A0A1G4Q9I7_9CAUL</name>
<dbReference type="Proteomes" id="UP000199150">
    <property type="component" value="Unassembled WGS sequence"/>
</dbReference>
<dbReference type="EMBL" id="FMTS01000001">
    <property type="protein sequence ID" value="SCW41147.1"/>
    <property type="molecule type" value="Genomic_DNA"/>
</dbReference>
<evidence type="ECO:0008006" key="3">
    <source>
        <dbReference type="Google" id="ProtNLM"/>
    </source>
</evidence>